<accession>A0A448Z1A6</accession>
<dbReference type="PANTHER" id="PTHR11963:SF23">
    <property type="entry name" value="CYTOSOL AMINOPEPTIDASE"/>
    <property type="match status" value="1"/>
</dbReference>
<evidence type="ECO:0000256" key="4">
    <source>
        <dbReference type="ARBA" id="ARBA00022801"/>
    </source>
</evidence>
<dbReference type="GO" id="GO:0030145">
    <property type="term" value="F:manganese ion binding"/>
    <property type="evidence" value="ECO:0007669"/>
    <property type="project" value="InterPro"/>
</dbReference>
<keyword evidence="4" id="KW-0378">Hydrolase</keyword>
<dbReference type="Gene3D" id="3.40.630.10">
    <property type="entry name" value="Zn peptidases"/>
    <property type="match status" value="1"/>
</dbReference>
<dbReference type="SUPFAM" id="SSF52949">
    <property type="entry name" value="Macro domain-like"/>
    <property type="match status" value="1"/>
</dbReference>
<evidence type="ECO:0000256" key="2">
    <source>
        <dbReference type="ARBA" id="ARBA00022438"/>
    </source>
</evidence>
<keyword evidence="7" id="KW-1185">Reference proteome</keyword>
<evidence type="ECO:0000256" key="1">
    <source>
        <dbReference type="ARBA" id="ARBA00009528"/>
    </source>
</evidence>
<dbReference type="InterPro" id="IPR008283">
    <property type="entry name" value="Peptidase_M17_N"/>
</dbReference>
<protein>
    <recommendedName>
        <fullName evidence="5">Cytosol aminopeptidase domain-containing protein</fullName>
    </recommendedName>
</protein>
<keyword evidence="2" id="KW-0031">Aminopeptidase</keyword>
<comment type="similarity">
    <text evidence="1">Belongs to the peptidase M17 family.</text>
</comment>
<dbReference type="AlphaFoldDB" id="A0A448Z1A6"/>
<reference evidence="6 7" key="1">
    <citation type="submission" date="2019-01" db="EMBL/GenBank/DDBJ databases">
        <authorList>
            <person name="Ferrante I. M."/>
        </authorList>
    </citation>
    <scope>NUCLEOTIDE SEQUENCE [LARGE SCALE GENOMIC DNA]</scope>
    <source>
        <strain evidence="6 7">B856</strain>
    </source>
</reference>
<dbReference type="OrthoDB" id="412814at2759"/>
<dbReference type="InterPro" id="IPR000819">
    <property type="entry name" value="Peptidase_M17_C"/>
</dbReference>
<dbReference type="PANTHER" id="PTHR11963">
    <property type="entry name" value="LEUCINE AMINOPEPTIDASE-RELATED"/>
    <property type="match status" value="1"/>
</dbReference>
<dbReference type="Pfam" id="PF02789">
    <property type="entry name" value="Peptidase_M17_N"/>
    <property type="match status" value="1"/>
</dbReference>
<dbReference type="InterPro" id="IPR011356">
    <property type="entry name" value="Leucine_aapep/pepB"/>
</dbReference>
<evidence type="ECO:0000259" key="5">
    <source>
        <dbReference type="PROSITE" id="PS00631"/>
    </source>
</evidence>
<dbReference type="PROSITE" id="PS00631">
    <property type="entry name" value="CYTOSOL_AP"/>
    <property type="match status" value="1"/>
</dbReference>
<proteinExistence type="inferred from homology"/>
<evidence type="ECO:0000313" key="7">
    <source>
        <dbReference type="Proteomes" id="UP000291116"/>
    </source>
</evidence>
<name>A0A448Z1A6_9STRA</name>
<dbReference type="SUPFAM" id="SSF53187">
    <property type="entry name" value="Zn-dependent exopeptidases"/>
    <property type="match status" value="1"/>
</dbReference>
<dbReference type="Proteomes" id="UP000291116">
    <property type="component" value="Unassembled WGS sequence"/>
</dbReference>
<dbReference type="EMBL" id="CAACVS010000067">
    <property type="protein sequence ID" value="VEU35739.1"/>
    <property type="molecule type" value="Genomic_DNA"/>
</dbReference>
<feature type="domain" description="Cytosol aminopeptidase" evidence="5">
    <location>
        <begin position="423"/>
        <end position="430"/>
    </location>
</feature>
<keyword evidence="3" id="KW-0645">Protease</keyword>
<dbReference type="Pfam" id="PF00883">
    <property type="entry name" value="Peptidase_M17"/>
    <property type="match status" value="1"/>
</dbReference>
<dbReference type="GO" id="GO:0005737">
    <property type="term" value="C:cytoplasm"/>
    <property type="evidence" value="ECO:0007669"/>
    <property type="project" value="InterPro"/>
</dbReference>
<evidence type="ECO:0000256" key="3">
    <source>
        <dbReference type="ARBA" id="ARBA00022670"/>
    </source>
</evidence>
<organism evidence="6 7">
    <name type="scientific">Pseudo-nitzschia multistriata</name>
    <dbReference type="NCBI Taxonomy" id="183589"/>
    <lineage>
        <taxon>Eukaryota</taxon>
        <taxon>Sar</taxon>
        <taxon>Stramenopiles</taxon>
        <taxon>Ochrophyta</taxon>
        <taxon>Bacillariophyta</taxon>
        <taxon>Bacillariophyceae</taxon>
        <taxon>Bacillariophycidae</taxon>
        <taxon>Bacillariales</taxon>
        <taxon>Bacillariaceae</taxon>
        <taxon>Pseudo-nitzschia</taxon>
    </lineage>
</organism>
<dbReference type="Gene3D" id="3.40.220.10">
    <property type="entry name" value="Leucine Aminopeptidase, subunit E, domain 1"/>
    <property type="match status" value="1"/>
</dbReference>
<dbReference type="GO" id="GO:0006508">
    <property type="term" value="P:proteolysis"/>
    <property type="evidence" value="ECO:0007669"/>
    <property type="project" value="UniProtKB-KW"/>
</dbReference>
<sequence>MASANNANESSGPGFNTWTFGDACESMSPLNSLHRADLVIEGENEKAGADLLFVCHFSRGAETASSMGSLDAETHASISSLLEEHAETYKNGSKEGSVTPTLRTIDGRTKTQRRLVLVGMGEKGDDKDPSRSAKIGRSLGKAIATRCSEEASPKLARAAVLLPFSIGPGEAHVSCARELAAAFYSGLYADHRFRGSLESIQKPTVPARHLESVALRGYSDTGSSSSSETETGGFETAAMEDAVATGKAIARGVHLARDIVNAPHNVLNSLSLADLARTIASESMDGCLSCTILDKDDCEKRGMGAYLGVARASETPPRFIHLTYTPPTTGASGPNKKVGVVGKGLLFDTGGYNIKTAMMELMKFDCGGAAAVLGAALTTAALRPKGVECHFVVAACENMVNDRGIVPSDVLVASNGVTIEIQNTDAEGRLTLADALVYCDREVGCEKIVELSTLTGSCMVALGKEVCGVFTENDDLAGEIDAVSKATGEPSWRMPLVKSYEDQLRSKIADINNYGTRFGGSITAGLFLQHFVDTKRVPFAHIDIAGPVWNDSSGATGFGSRLVSEWIRRQGVAGGA</sequence>
<dbReference type="InterPro" id="IPR043472">
    <property type="entry name" value="Macro_dom-like"/>
</dbReference>
<evidence type="ECO:0000313" key="6">
    <source>
        <dbReference type="EMBL" id="VEU35739.1"/>
    </source>
</evidence>
<gene>
    <name evidence="6" type="ORF">PSNMU_V1.4_AUG-EV-PASAV3_0024850</name>
</gene>
<dbReference type="CDD" id="cd00433">
    <property type="entry name" value="Peptidase_M17"/>
    <property type="match status" value="1"/>
</dbReference>
<dbReference type="PRINTS" id="PR00481">
    <property type="entry name" value="LAMNOPPTDASE"/>
</dbReference>
<dbReference type="GO" id="GO:0070006">
    <property type="term" value="F:metalloaminopeptidase activity"/>
    <property type="evidence" value="ECO:0007669"/>
    <property type="project" value="InterPro"/>
</dbReference>